<dbReference type="EMBL" id="JAHDYR010000016">
    <property type="protein sequence ID" value="KAG9394136.1"/>
    <property type="molecule type" value="Genomic_DNA"/>
</dbReference>
<feature type="transmembrane region" description="Helical" evidence="1">
    <location>
        <begin position="356"/>
        <end position="380"/>
    </location>
</feature>
<keyword evidence="1" id="KW-0812">Transmembrane</keyword>
<feature type="transmembrane region" description="Helical" evidence="1">
    <location>
        <begin position="176"/>
        <end position="198"/>
    </location>
</feature>
<protein>
    <submittedName>
        <fullName evidence="2">Uncharacterized protein</fullName>
    </submittedName>
</protein>
<reference evidence="2" key="1">
    <citation type="submission" date="2021-05" db="EMBL/GenBank/DDBJ databases">
        <title>A free-living protist that lacks canonical eukaryotic 1 DNA replication and segregation systems.</title>
        <authorList>
            <person name="Salas-Leiva D.E."/>
            <person name="Tromer E.C."/>
            <person name="Curtis B.A."/>
            <person name="Jerlstrom-Hultqvist J."/>
            <person name="Kolisko M."/>
            <person name="Yi Z."/>
            <person name="Salas-Leiva J.S."/>
            <person name="Gallot-Lavallee L."/>
            <person name="Kops G.J.P.L."/>
            <person name="Archibald J.M."/>
            <person name="Simpson A.G.B."/>
            <person name="Roger A.J."/>
        </authorList>
    </citation>
    <scope>NUCLEOTIDE SEQUENCE</scope>
    <source>
        <strain evidence="2">BICM</strain>
    </source>
</reference>
<feature type="transmembrane region" description="Helical" evidence="1">
    <location>
        <begin position="126"/>
        <end position="147"/>
    </location>
</feature>
<feature type="transmembrane region" description="Helical" evidence="1">
    <location>
        <begin position="96"/>
        <end position="114"/>
    </location>
</feature>
<feature type="transmembrane region" description="Helical" evidence="1">
    <location>
        <begin position="392"/>
        <end position="419"/>
    </location>
</feature>
<keyword evidence="1" id="KW-1133">Transmembrane helix</keyword>
<evidence type="ECO:0000256" key="1">
    <source>
        <dbReference type="SAM" id="Phobius"/>
    </source>
</evidence>
<organism evidence="2 3">
    <name type="scientific">Carpediemonas membranifera</name>
    <dbReference type="NCBI Taxonomy" id="201153"/>
    <lineage>
        <taxon>Eukaryota</taxon>
        <taxon>Metamonada</taxon>
        <taxon>Carpediemonas-like organisms</taxon>
        <taxon>Carpediemonas</taxon>
    </lineage>
</organism>
<gene>
    <name evidence="2" type="ORF">J8273_4238</name>
</gene>
<accession>A0A8J6E2B9</accession>
<evidence type="ECO:0000313" key="3">
    <source>
        <dbReference type="Proteomes" id="UP000717585"/>
    </source>
</evidence>
<evidence type="ECO:0000313" key="2">
    <source>
        <dbReference type="EMBL" id="KAG9394136.1"/>
    </source>
</evidence>
<feature type="transmembrane region" description="Helical" evidence="1">
    <location>
        <begin position="13"/>
        <end position="37"/>
    </location>
</feature>
<feature type="transmembrane region" description="Helical" evidence="1">
    <location>
        <begin position="219"/>
        <end position="237"/>
    </location>
</feature>
<keyword evidence="1" id="KW-0472">Membrane</keyword>
<keyword evidence="3" id="KW-1185">Reference proteome</keyword>
<comment type="caution">
    <text evidence="2">The sequence shown here is derived from an EMBL/GenBank/DDBJ whole genome shotgun (WGS) entry which is preliminary data.</text>
</comment>
<feature type="transmembrane region" description="Helical" evidence="1">
    <location>
        <begin position="315"/>
        <end position="335"/>
    </location>
</feature>
<name>A0A8J6E2B9_9EUKA</name>
<proteinExistence type="predicted"/>
<dbReference type="AlphaFoldDB" id="A0A8J6E2B9"/>
<dbReference type="Proteomes" id="UP000717585">
    <property type="component" value="Unassembled WGS sequence"/>
</dbReference>
<feature type="transmembrane region" description="Helical" evidence="1">
    <location>
        <begin position="275"/>
        <end position="295"/>
    </location>
</feature>
<sequence>MVLLIGSIRPARVALFVIYLLPYIVLLFGCGALFLCVDELAIERETYTQAVFYARTDYLAAPRSENVIFCFLSAPILSAVIGVLSLTPFLRRVPPIAFMRLCNIGLAIFGLIVIRKNIKHRIAFRAFGWRVIAWAAAASIAFIPPAFLDSMTFTRINVAILCVSLQFYFEVQHHHFFAALFGFFAATIWHQTAVYLVVAPFIALRAHQMPTRSSTASSLSLYPIAILSTLVVIAVAPKPTIHPANLIAGLATVGLLLAPATAAAHRLRGVRLSPILALGLLLGSVATWTAVAGSPVMAVGAGTGPFWAIFYSSRLVQLGLVACAHAGAYVLVACFKSIKRAKGDTIPATMMLAANGVFLLLTPGLPVTLPLVTTTAFVYAPSLTKEAVPRPFYLSLLVTIHQITSIVAGLLSVGIAVYLRFWGWV</sequence>
<feature type="transmembrane region" description="Helical" evidence="1">
    <location>
        <begin position="67"/>
        <end position="90"/>
    </location>
</feature>
<feature type="transmembrane region" description="Helical" evidence="1">
    <location>
        <begin position="243"/>
        <end position="263"/>
    </location>
</feature>